<dbReference type="RefSeq" id="WP_185683910.1">
    <property type="nucleotide sequence ID" value="NZ_JACLAU010000020.1"/>
</dbReference>
<dbReference type="PANTHER" id="PTHR35024">
    <property type="entry name" value="HYPOTHETICAL CYTOSOLIC PROTEIN"/>
    <property type="match status" value="1"/>
</dbReference>
<dbReference type="EMBL" id="JACLAU010000020">
    <property type="protein sequence ID" value="MBC2652498.1"/>
    <property type="molecule type" value="Genomic_DNA"/>
</dbReference>
<proteinExistence type="inferred from homology"/>
<evidence type="ECO:0000256" key="2">
    <source>
        <dbReference type="SAM" id="MobiDB-lite"/>
    </source>
</evidence>
<comment type="similarity">
    <text evidence="1">Belongs to the bactofilin family.</text>
</comment>
<feature type="region of interest" description="Disordered" evidence="2">
    <location>
        <begin position="100"/>
        <end position="119"/>
    </location>
</feature>
<comment type="caution">
    <text evidence="3">The sequence shown here is derived from an EMBL/GenBank/DDBJ whole genome shotgun (WGS) entry which is preliminary data.</text>
</comment>
<dbReference type="PANTHER" id="PTHR35024:SF4">
    <property type="entry name" value="POLYMER-FORMING CYTOSKELETAL PROTEIN"/>
    <property type="match status" value="1"/>
</dbReference>
<organism evidence="3 4">
    <name type="scientific">Novosphingobium aerophilum</name>
    <dbReference type="NCBI Taxonomy" id="2839843"/>
    <lineage>
        <taxon>Bacteria</taxon>
        <taxon>Pseudomonadati</taxon>
        <taxon>Pseudomonadota</taxon>
        <taxon>Alphaproteobacteria</taxon>
        <taxon>Sphingomonadales</taxon>
        <taxon>Sphingomonadaceae</taxon>
        <taxon>Novosphingobium</taxon>
    </lineage>
</organism>
<evidence type="ECO:0000313" key="3">
    <source>
        <dbReference type="EMBL" id="MBC2652498.1"/>
    </source>
</evidence>
<accession>A0A7X1F8U4</accession>
<dbReference type="InterPro" id="IPR007607">
    <property type="entry name" value="BacA/B"/>
</dbReference>
<evidence type="ECO:0000313" key="4">
    <source>
        <dbReference type="Proteomes" id="UP000520156"/>
    </source>
</evidence>
<sequence length="119" mass="11934">MSGSTFSVLGADLTIKGDLNATADLHVDGTVEGDITCAALVQGQSSVIGGAIRAESARLAGTVRGSINAGTLVVLKTARIEGDVTYDTLTVEQGARVDGKLSPKAPAEPKLAIAGGREA</sequence>
<reference evidence="3 4" key="1">
    <citation type="submission" date="2020-08" db="EMBL/GenBank/DDBJ databases">
        <title>The genome sequence of Novosphingobium flavum 4Y4.</title>
        <authorList>
            <person name="Liu Y."/>
        </authorList>
    </citation>
    <scope>NUCLEOTIDE SEQUENCE [LARGE SCALE GENOMIC DNA]</scope>
    <source>
        <strain evidence="3 4">4Y4</strain>
    </source>
</reference>
<dbReference type="Pfam" id="PF04519">
    <property type="entry name" value="Bactofilin"/>
    <property type="match status" value="1"/>
</dbReference>
<gene>
    <name evidence="3" type="ORF">H7F49_12365</name>
</gene>
<protein>
    <submittedName>
        <fullName evidence="3">Polymer-forming cytoskeletal protein</fullName>
    </submittedName>
</protein>
<evidence type="ECO:0000256" key="1">
    <source>
        <dbReference type="ARBA" id="ARBA00044755"/>
    </source>
</evidence>
<keyword evidence="4" id="KW-1185">Reference proteome</keyword>
<dbReference type="AlphaFoldDB" id="A0A7X1F8U4"/>
<dbReference type="Proteomes" id="UP000520156">
    <property type="component" value="Unassembled WGS sequence"/>
</dbReference>
<name>A0A7X1F8U4_9SPHN</name>